<dbReference type="InterPro" id="IPR019692">
    <property type="entry name" value="CFP-6_PH"/>
</dbReference>
<feature type="transmembrane region" description="Helical" evidence="1">
    <location>
        <begin position="12"/>
        <end position="29"/>
    </location>
</feature>
<dbReference type="Pfam" id="PF10756">
    <property type="entry name" value="bPH_6"/>
    <property type="match status" value="1"/>
</dbReference>
<keyword evidence="1" id="KW-0472">Membrane</keyword>
<gene>
    <name evidence="3" type="ORF">HZU44_06420</name>
</gene>
<feature type="domain" description="Low molecular weight protein antigen 6 PH" evidence="2">
    <location>
        <begin position="52"/>
        <end position="122"/>
    </location>
</feature>
<sequence>MSRAETVRFRHNQAILVAAVIAFIGALPLASVRWYFLPVLLVPFAVGIWAWRAGTEADARELRLRALAGQRRVAWERVVELREDARGRAVARLDDGELLALPGVRGTELPRLVAVTGHTLPGRAT</sequence>
<evidence type="ECO:0000259" key="2">
    <source>
        <dbReference type="Pfam" id="PF10756"/>
    </source>
</evidence>
<evidence type="ECO:0000256" key="1">
    <source>
        <dbReference type="SAM" id="Phobius"/>
    </source>
</evidence>
<organism evidence="3">
    <name type="scientific">Micromonospora carbonacea</name>
    <dbReference type="NCBI Taxonomy" id="47853"/>
    <lineage>
        <taxon>Bacteria</taxon>
        <taxon>Bacillati</taxon>
        <taxon>Actinomycetota</taxon>
        <taxon>Actinomycetes</taxon>
        <taxon>Micromonosporales</taxon>
        <taxon>Micromonosporaceae</taxon>
        <taxon>Micromonospora</taxon>
    </lineage>
</organism>
<reference evidence="3" key="1">
    <citation type="submission" date="2020-08" db="EMBL/GenBank/DDBJ databases">
        <title>A bifunctional nitrone conjugated secondary metabolite targeting the ribosome.</title>
        <authorList>
            <person name="Limbrick E.M."/>
            <person name="Graf M."/>
            <person name="Derewacz D.K."/>
            <person name="Nguyen F."/>
            <person name="Spraggins J.M."/>
            <person name="Wieland M."/>
            <person name="Ynigez-Gutierrez A.E."/>
            <person name="Reisman B.J."/>
            <person name="Zinshteyn B."/>
            <person name="McCulloch K."/>
            <person name="Iverson T.M."/>
            <person name="Green R."/>
            <person name="Wilson D.N."/>
            <person name="Bachmann B.O."/>
        </authorList>
    </citation>
    <scope>NUCLEOTIDE SEQUENCE</scope>
    <source>
        <strain evidence="3">Africana</strain>
    </source>
</reference>
<feature type="transmembrane region" description="Helical" evidence="1">
    <location>
        <begin position="35"/>
        <end position="54"/>
    </location>
</feature>
<evidence type="ECO:0000313" key="3">
    <source>
        <dbReference type="EMBL" id="QLJ99738.1"/>
    </source>
</evidence>
<protein>
    <submittedName>
        <fullName evidence="3">PH domain-containing protein</fullName>
    </submittedName>
</protein>
<keyword evidence="1" id="KW-1133">Transmembrane helix</keyword>
<accession>A0A7D5Y6K1</accession>
<dbReference type="EMBL" id="CP058905">
    <property type="protein sequence ID" value="QLJ99738.1"/>
    <property type="molecule type" value="Genomic_DNA"/>
</dbReference>
<name>A0A7D5Y6K1_9ACTN</name>
<dbReference type="AlphaFoldDB" id="A0A7D5Y6K1"/>
<proteinExistence type="predicted"/>
<keyword evidence="1" id="KW-0812">Transmembrane</keyword>